<proteinExistence type="predicted"/>
<feature type="region of interest" description="Disordered" evidence="1">
    <location>
        <begin position="63"/>
        <end position="89"/>
    </location>
</feature>
<sequence>MIVLLAFLPLQAWAGMGASASVAGMARAAHTVTVAPAAAGAERTDLAHPADLAALADVAGYADAAPDAPDPSLPGDTAEPTPPGADFAEQLLPAPLPRVATSGARGTVPRYAAAALPDPDLPLPPRPPRG</sequence>
<dbReference type="Proteomes" id="UP000270411">
    <property type="component" value="Chromosome 1"/>
</dbReference>
<feature type="compositionally biased region" description="Pro residues" evidence="1">
    <location>
        <begin position="119"/>
        <end position="130"/>
    </location>
</feature>
<organism evidence="2 3">
    <name type="scientific">Cupriavidus pauculus</name>
    <dbReference type="NCBI Taxonomy" id="82633"/>
    <lineage>
        <taxon>Bacteria</taxon>
        <taxon>Pseudomonadati</taxon>
        <taxon>Pseudomonadota</taxon>
        <taxon>Betaproteobacteria</taxon>
        <taxon>Burkholderiales</taxon>
        <taxon>Burkholderiaceae</taxon>
        <taxon>Cupriavidus</taxon>
    </lineage>
</organism>
<evidence type="ECO:0000256" key="1">
    <source>
        <dbReference type="SAM" id="MobiDB-lite"/>
    </source>
</evidence>
<dbReference type="KEGG" id="cpau:EHF44_06125"/>
<evidence type="ECO:0000313" key="3">
    <source>
        <dbReference type="Proteomes" id="UP000270411"/>
    </source>
</evidence>
<evidence type="ECO:0000313" key="2">
    <source>
        <dbReference type="EMBL" id="AZG15272.1"/>
    </source>
</evidence>
<accession>A0A3G8H6U2</accession>
<dbReference type="AlphaFoldDB" id="A0A3G8H6U2"/>
<dbReference type="EMBL" id="CP033969">
    <property type="protein sequence ID" value="AZG15272.1"/>
    <property type="molecule type" value="Genomic_DNA"/>
</dbReference>
<gene>
    <name evidence="2" type="ORF">EHF44_06125</name>
</gene>
<reference evidence="3" key="1">
    <citation type="submission" date="2018-11" db="EMBL/GenBank/DDBJ databases">
        <title>FDA dAtabase for Regulatory Grade micrObial Sequences (FDA-ARGOS): Supporting development and validation of Infectious Disease Dx tests.</title>
        <authorList>
            <person name="Goldberg B."/>
            <person name="Campos J."/>
            <person name="Tallon L."/>
            <person name="Sadzewicz L."/>
            <person name="Zhao X."/>
            <person name="Vavikolanu K."/>
            <person name="Mehta A."/>
            <person name="Aluvathingal J."/>
            <person name="Nadendla S."/>
            <person name="Geyer C."/>
            <person name="Nandy P."/>
            <person name="Yan Y."/>
            <person name="Sichtig H."/>
        </authorList>
    </citation>
    <scope>NUCLEOTIDE SEQUENCE [LARGE SCALE GENOMIC DNA]</scope>
    <source>
        <strain evidence="3">FDAARGOS_614</strain>
    </source>
</reference>
<dbReference type="OrthoDB" id="8970273at2"/>
<feature type="region of interest" description="Disordered" evidence="1">
    <location>
        <begin position="110"/>
        <end position="130"/>
    </location>
</feature>
<protein>
    <submittedName>
        <fullName evidence="2">Uncharacterized protein</fullName>
    </submittedName>
</protein>
<name>A0A3G8H6U2_9BURK</name>